<keyword evidence="13" id="KW-1185">Reference proteome</keyword>
<dbReference type="InterPro" id="IPR011342">
    <property type="entry name" value="Shikimate_DH"/>
</dbReference>
<dbReference type="EMBL" id="JRFU01000003">
    <property type="protein sequence ID" value="PWE88089.1"/>
    <property type="molecule type" value="Genomic_DNA"/>
</dbReference>
<sequence length="289" mass="31455">MEITGKTKLTGLIGTPVAHSVSPQMHNEAFRQLNLDYVYLAFDLANTDLGTAVHGLQAIGAKGFNVTMPYKVQILEYMDELTPAATIAQACNTVIAKDGKLIGHTTDGIGFMESVADAGHNIIGKKMTVLGAGGAATAICTQAALDGVSDIDMFQLKEFTEEYERALAFADRVREHTSCNINVYDFADTDQMRKSISESAILTNATNIGMAPHEDGCPILDASMLFPGLIVCDIIYNPRKTKLYQMAEAAGCHVFNGMYMLLFQGAASFECWTGEKMPIEVVRQKYFQP</sequence>
<keyword evidence="4 9" id="KW-0560">Oxidoreductase</keyword>
<feature type="binding site" evidence="9">
    <location>
        <position position="257"/>
    </location>
    <ligand>
        <name>NADP(+)</name>
        <dbReference type="ChEBI" id="CHEBI:58349"/>
    </ligand>
</feature>
<dbReference type="RefSeq" id="WP_109214321.1">
    <property type="nucleotide sequence ID" value="NZ_CAJLEE010000001.1"/>
</dbReference>
<evidence type="ECO:0000313" key="12">
    <source>
        <dbReference type="EMBL" id="PWE88089.1"/>
    </source>
</evidence>
<dbReference type="GO" id="GO:0009073">
    <property type="term" value="P:aromatic amino acid family biosynthetic process"/>
    <property type="evidence" value="ECO:0007669"/>
    <property type="project" value="UniProtKB-KW"/>
</dbReference>
<feature type="domain" description="Shikimate dehydrogenase substrate binding N-terminal" evidence="10">
    <location>
        <begin position="12"/>
        <end position="94"/>
    </location>
</feature>
<feature type="binding site" evidence="9">
    <location>
        <position position="107"/>
    </location>
    <ligand>
        <name>shikimate</name>
        <dbReference type="ChEBI" id="CHEBI:36208"/>
    </ligand>
</feature>
<dbReference type="EC" id="1.1.1.25" evidence="9"/>
<comment type="caution">
    <text evidence="12">The sequence shown here is derived from an EMBL/GenBank/DDBJ whole genome shotgun (WGS) entry which is preliminary data.</text>
</comment>
<gene>
    <name evidence="9" type="primary">aroE</name>
    <name evidence="12" type="ORF">LG34_00305</name>
</gene>
<dbReference type="InterPro" id="IPR046346">
    <property type="entry name" value="Aminoacid_DH-like_N_sf"/>
</dbReference>
<dbReference type="InterPro" id="IPR022893">
    <property type="entry name" value="Shikimate_DH_fam"/>
</dbReference>
<comment type="catalytic activity">
    <reaction evidence="7">
        <text>shikimate + NAD(+) = 3-dehydroshikimate + NADH + H(+)</text>
        <dbReference type="Rhea" id="RHEA:17741"/>
        <dbReference type="ChEBI" id="CHEBI:15378"/>
        <dbReference type="ChEBI" id="CHEBI:16630"/>
        <dbReference type="ChEBI" id="CHEBI:36208"/>
        <dbReference type="ChEBI" id="CHEBI:57540"/>
        <dbReference type="ChEBI" id="CHEBI:57945"/>
    </reaction>
</comment>
<keyword evidence="2 9" id="KW-0028">Amino-acid biosynthesis</keyword>
<dbReference type="GO" id="GO:0009423">
    <property type="term" value="P:chorismate biosynthetic process"/>
    <property type="evidence" value="ECO:0007669"/>
    <property type="project" value="UniProtKB-UniRule"/>
</dbReference>
<dbReference type="SUPFAM" id="SSF53223">
    <property type="entry name" value="Aminoacid dehydrogenase-like, N-terminal domain"/>
    <property type="match status" value="1"/>
</dbReference>
<comment type="caution">
    <text evidence="9">Lacks conserved residue(s) required for the propagation of feature annotation.</text>
</comment>
<feature type="binding site" evidence="9">
    <location>
        <position position="264"/>
    </location>
    <ligand>
        <name>shikimate</name>
        <dbReference type="ChEBI" id="CHEBI:36208"/>
    </ligand>
</feature>
<evidence type="ECO:0000256" key="5">
    <source>
        <dbReference type="ARBA" id="ARBA00023141"/>
    </source>
</evidence>
<comment type="pathway">
    <text evidence="1 9">Metabolic intermediate biosynthesis; chorismate biosynthesis; chorismate from D-erythrose 4-phosphate and phosphoenolpyruvate: step 4/7.</text>
</comment>
<feature type="binding site" evidence="9">
    <location>
        <position position="92"/>
    </location>
    <ligand>
        <name>shikimate</name>
        <dbReference type="ChEBI" id="CHEBI:36208"/>
    </ligand>
</feature>
<dbReference type="PANTHER" id="PTHR21089:SF1">
    <property type="entry name" value="BIFUNCTIONAL 3-DEHYDROQUINATE DEHYDRATASE_SHIKIMATE DEHYDROGENASE, CHLOROPLASTIC"/>
    <property type="match status" value="1"/>
</dbReference>
<evidence type="ECO:0000256" key="3">
    <source>
        <dbReference type="ARBA" id="ARBA00022857"/>
    </source>
</evidence>
<dbReference type="InterPro" id="IPR013708">
    <property type="entry name" value="Shikimate_DH-bd_N"/>
</dbReference>
<dbReference type="Proteomes" id="UP000245288">
    <property type="component" value="Unassembled WGS sequence"/>
</dbReference>
<dbReference type="OrthoDB" id="9792692at2"/>
<dbReference type="GO" id="GO:0030266">
    <property type="term" value="F:quinate 3-dehydrogenase (NAD+) activity"/>
    <property type="evidence" value="ECO:0007669"/>
    <property type="project" value="UniProtKB-EC"/>
</dbReference>
<keyword evidence="5 9" id="KW-0057">Aromatic amino acid biosynthesis</keyword>
<name>A0A2V1JVE6_EUBRA</name>
<feature type="binding site" evidence="9">
    <location>
        <begin position="20"/>
        <end position="22"/>
    </location>
    <ligand>
        <name>shikimate</name>
        <dbReference type="ChEBI" id="CHEBI:36208"/>
    </ligand>
</feature>
<dbReference type="Pfam" id="PF18317">
    <property type="entry name" value="SDH_C"/>
    <property type="match status" value="1"/>
</dbReference>
<dbReference type="GO" id="GO:0004764">
    <property type="term" value="F:shikimate 3-dehydrogenase (NADP+) activity"/>
    <property type="evidence" value="ECO:0007669"/>
    <property type="project" value="UniProtKB-UniRule"/>
</dbReference>
<evidence type="ECO:0000256" key="8">
    <source>
        <dbReference type="ARBA" id="ARBA00060613"/>
    </source>
</evidence>
<dbReference type="GO" id="GO:0008652">
    <property type="term" value="P:amino acid biosynthetic process"/>
    <property type="evidence" value="ECO:0007669"/>
    <property type="project" value="UniProtKB-KW"/>
</dbReference>
<dbReference type="Gene3D" id="3.40.50.10860">
    <property type="entry name" value="Leucine Dehydrogenase, chain A, domain 1"/>
    <property type="match status" value="1"/>
</dbReference>
<evidence type="ECO:0000259" key="11">
    <source>
        <dbReference type="Pfam" id="PF18317"/>
    </source>
</evidence>
<dbReference type="HAMAP" id="MF_00222">
    <property type="entry name" value="Shikimate_DH_AroE"/>
    <property type="match status" value="1"/>
</dbReference>
<comment type="catalytic activity">
    <reaction evidence="9">
        <text>shikimate + NADP(+) = 3-dehydroshikimate + NADPH + H(+)</text>
        <dbReference type="Rhea" id="RHEA:17737"/>
        <dbReference type="ChEBI" id="CHEBI:15378"/>
        <dbReference type="ChEBI" id="CHEBI:16630"/>
        <dbReference type="ChEBI" id="CHEBI:36208"/>
        <dbReference type="ChEBI" id="CHEBI:57783"/>
        <dbReference type="ChEBI" id="CHEBI:58349"/>
        <dbReference type="EC" id="1.1.1.25"/>
    </reaction>
</comment>
<evidence type="ECO:0000259" key="10">
    <source>
        <dbReference type="Pfam" id="PF08501"/>
    </source>
</evidence>
<dbReference type="UniPathway" id="UPA00053">
    <property type="reaction ID" value="UER00087"/>
</dbReference>
<dbReference type="FunFam" id="3.40.50.720:FF:000086">
    <property type="entry name" value="Quinate/shikimate dehydrogenase"/>
    <property type="match status" value="1"/>
</dbReference>
<organism evidence="12 13">
    <name type="scientific">Eubacterium ramulus</name>
    <dbReference type="NCBI Taxonomy" id="39490"/>
    <lineage>
        <taxon>Bacteria</taxon>
        <taxon>Bacillati</taxon>
        <taxon>Bacillota</taxon>
        <taxon>Clostridia</taxon>
        <taxon>Eubacteriales</taxon>
        <taxon>Eubacteriaceae</taxon>
        <taxon>Eubacterium</taxon>
    </lineage>
</organism>
<feature type="domain" description="SDH C-terminal" evidence="11">
    <location>
        <begin position="257"/>
        <end position="284"/>
    </location>
</feature>
<dbReference type="GO" id="GO:0019632">
    <property type="term" value="P:shikimate metabolic process"/>
    <property type="evidence" value="ECO:0007669"/>
    <property type="project" value="InterPro"/>
</dbReference>
<accession>A0A2V1JVE6</accession>
<dbReference type="NCBIfam" id="TIGR00507">
    <property type="entry name" value="aroE"/>
    <property type="match status" value="1"/>
</dbReference>
<dbReference type="CDD" id="cd01065">
    <property type="entry name" value="NAD_bind_Shikimate_DH"/>
    <property type="match status" value="1"/>
</dbReference>
<dbReference type="Gene3D" id="3.40.50.720">
    <property type="entry name" value="NAD(P)-binding Rossmann-like Domain"/>
    <property type="match status" value="1"/>
</dbReference>
<evidence type="ECO:0000256" key="1">
    <source>
        <dbReference type="ARBA" id="ARBA00004871"/>
    </source>
</evidence>
<reference evidence="12 13" key="1">
    <citation type="submission" date="2014-09" db="EMBL/GenBank/DDBJ databases">
        <title>Butyrate-producing bacteria isolated from human gut.</title>
        <authorList>
            <person name="Zhang Q."/>
            <person name="Zhao L."/>
        </authorList>
    </citation>
    <scope>NUCLEOTIDE SEQUENCE [LARGE SCALE GENOMIC DNA]</scope>
    <source>
        <strain evidence="12 13">21</strain>
    </source>
</reference>
<dbReference type="PANTHER" id="PTHR21089">
    <property type="entry name" value="SHIKIMATE DEHYDROGENASE"/>
    <property type="match status" value="1"/>
</dbReference>
<dbReference type="AlphaFoldDB" id="A0A2V1JVE6"/>
<dbReference type="GO" id="GO:0052734">
    <property type="term" value="F:shikimate 3-dehydrogenase (NAD+) activity"/>
    <property type="evidence" value="ECO:0007669"/>
    <property type="project" value="RHEA"/>
</dbReference>
<feature type="binding site" evidence="9">
    <location>
        <position position="67"/>
    </location>
    <ligand>
        <name>shikimate</name>
        <dbReference type="ChEBI" id="CHEBI:36208"/>
    </ligand>
</feature>
<comment type="function">
    <text evidence="9">Involved in the biosynthesis of the chorismate, which leads to the biosynthesis of aromatic amino acids. Catalyzes the reversible NADPH linked reduction of 3-dehydroshikimate (DHSA) to yield shikimate (SA).</text>
</comment>
<feature type="binding site" evidence="9">
    <location>
        <begin position="131"/>
        <end position="135"/>
    </location>
    <ligand>
        <name>NADP(+)</name>
        <dbReference type="ChEBI" id="CHEBI:58349"/>
    </ligand>
</feature>
<comment type="similarity">
    <text evidence="9">Belongs to the shikimate dehydrogenase family.</text>
</comment>
<feature type="binding site" evidence="9">
    <location>
        <position position="236"/>
    </location>
    <ligand>
        <name>shikimate</name>
        <dbReference type="ChEBI" id="CHEBI:36208"/>
    </ligand>
</feature>
<dbReference type="GO" id="GO:0050661">
    <property type="term" value="F:NADP binding"/>
    <property type="evidence" value="ECO:0007669"/>
    <property type="project" value="InterPro"/>
</dbReference>
<comment type="subunit">
    <text evidence="9">Homodimer.</text>
</comment>
<comment type="pathway">
    <text evidence="8">Aromatic compound metabolism; 3,4-dihydroxybenzoate biosynthesis; 3-dehydroquinate from D-quinate (NAD(+) route).</text>
</comment>
<proteinExistence type="inferred from homology"/>
<dbReference type="InterPro" id="IPR036291">
    <property type="entry name" value="NAD(P)-bd_dom_sf"/>
</dbReference>
<evidence type="ECO:0000256" key="4">
    <source>
        <dbReference type="ARBA" id="ARBA00023002"/>
    </source>
</evidence>
<dbReference type="Pfam" id="PF08501">
    <property type="entry name" value="Shikimate_dh_N"/>
    <property type="match status" value="1"/>
</dbReference>
<evidence type="ECO:0000256" key="7">
    <source>
        <dbReference type="ARBA" id="ARBA00052329"/>
    </source>
</evidence>
<protein>
    <recommendedName>
        <fullName evidence="9">Shikimate dehydrogenase (NADP(+))</fullName>
        <shortName evidence="9">SDH</shortName>
        <ecNumber evidence="9">1.1.1.25</ecNumber>
    </recommendedName>
</protein>
<dbReference type="SUPFAM" id="SSF51735">
    <property type="entry name" value="NAD(P)-binding Rossmann-fold domains"/>
    <property type="match status" value="1"/>
</dbReference>
<evidence type="ECO:0000313" key="13">
    <source>
        <dbReference type="Proteomes" id="UP000245288"/>
    </source>
</evidence>
<evidence type="ECO:0000256" key="9">
    <source>
        <dbReference type="HAMAP-Rule" id="MF_00222"/>
    </source>
</evidence>
<feature type="binding site" evidence="9">
    <location>
        <position position="234"/>
    </location>
    <ligand>
        <name>NADP(+)</name>
        <dbReference type="ChEBI" id="CHEBI:58349"/>
    </ligand>
</feature>
<evidence type="ECO:0000256" key="6">
    <source>
        <dbReference type="ARBA" id="ARBA00051639"/>
    </source>
</evidence>
<comment type="catalytic activity">
    <reaction evidence="6">
        <text>L-quinate + NAD(+) = 3-dehydroquinate + NADH + H(+)</text>
        <dbReference type="Rhea" id="RHEA:22364"/>
        <dbReference type="ChEBI" id="CHEBI:15378"/>
        <dbReference type="ChEBI" id="CHEBI:29751"/>
        <dbReference type="ChEBI" id="CHEBI:32364"/>
        <dbReference type="ChEBI" id="CHEBI:57540"/>
        <dbReference type="ChEBI" id="CHEBI:57945"/>
        <dbReference type="EC" id="1.1.1.24"/>
    </reaction>
</comment>
<evidence type="ECO:0000256" key="2">
    <source>
        <dbReference type="ARBA" id="ARBA00022605"/>
    </source>
</evidence>
<feature type="active site" description="Proton acceptor" evidence="9">
    <location>
        <position position="71"/>
    </location>
</feature>
<keyword evidence="3 9" id="KW-0521">NADP</keyword>
<dbReference type="InterPro" id="IPR041121">
    <property type="entry name" value="SDH_C"/>
</dbReference>